<dbReference type="Proteomes" id="UP000054051">
    <property type="component" value="Unassembled WGS sequence"/>
</dbReference>
<dbReference type="EMBL" id="CAFB01000042">
    <property type="protein sequence ID" value="CCD29546.1"/>
    <property type="molecule type" value="Genomic_DNA"/>
</dbReference>
<dbReference type="InterPro" id="IPR010827">
    <property type="entry name" value="BamA/TamA_POTRA"/>
</dbReference>
<dbReference type="InterPro" id="IPR039910">
    <property type="entry name" value="D15-like"/>
</dbReference>
<keyword evidence="4 8" id="KW-0732">Signal</keyword>
<comment type="caution">
    <text evidence="11">The sequence shown here is derived from an EMBL/GenBank/DDBJ whole genome shotgun (WGS) entry which is preliminary data.</text>
</comment>
<dbReference type="PROSITE" id="PS51779">
    <property type="entry name" value="POTRA"/>
    <property type="match status" value="5"/>
</dbReference>
<dbReference type="InterPro" id="IPR034746">
    <property type="entry name" value="POTRA"/>
</dbReference>
<evidence type="ECO:0000256" key="2">
    <source>
        <dbReference type="ARBA" id="ARBA00022452"/>
    </source>
</evidence>
<dbReference type="Pfam" id="PF07244">
    <property type="entry name" value="POTRA"/>
    <property type="match status" value="5"/>
</dbReference>
<evidence type="ECO:0000256" key="5">
    <source>
        <dbReference type="ARBA" id="ARBA00022737"/>
    </source>
</evidence>
<dbReference type="AlphaFoldDB" id="G2J9U9"/>
<comment type="subcellular location">
    <subcellularLocation>
        <location evidence="8">Cell outer membrane</location>
    </subcellularLocation>
    <subcellularLocation>
        <location evidence="1">Membrane</location>
    </subcellularLocation>
</comment>
<keyword evidence="2 8" id="KW-1134">Transmembrane beta strand</keyword>
<feature type="domain" description="POTRA" evidence="10">
    <location>
        <begin position="30"/>
        <end position="97"/>
    </location>
</feature>
<protein>
    <recommendedName>
        <fullName evidence="8 9">Outer membrane protein assembly factor BamA</fullName>
    </recommendedName>
</protein>
<evidence type="ECO:0000256" key="1">
    <source>
        <dbReference type="ARBA" id="ARBA00004370"/>
    </source>
</evidence>
<evidence type="ECO:0000256" key="6">
    <source>
        <dbReference type="ARBA" id="ARBA00023136"/>
    </source>
</evidence>
<dbReference type="Gene3D" id="3.10.20.310">
    <property type="entry name" value="membrane protein fhac"/>
    <property type="match status" value="5"/>
</dbReference>
<sequence length="768" mass="85739" precursor="true">MFQAHRFALKTLAAALLAAYNAIAHASASFTVRDIRVEGLERIEASTVFAYLPLRPGEIFNEDKATEVIRTLYATGFFNDVRVAAQGDLVVVQVLERPMITSVDLSGIRAVDKNKLNENLQALGLTPGHYYDKNIVSKAEQRLKEEYLTLGYYGAEVTTTVTPIDRNRVALLFSAIEGERARIRQVNFIGNKAVKTRTLKGEMRLSTPDWFSWYTRNDAYGQEKFAVDLGNIRAYYLNRGYLEFNIESAQVSLSPDKKDAYLNISLHEGEPYTVSSILLTGELLDKKRELQKLLTLKPGERYSESKLRASAQAIKDKLAEYGFAFATVSEQPAMDPKQHTVALTLNIAPGQRVAVRRVNIAGNRQTRDEVIRREMRQFEGAWFDGQRLALSKARLERLDYFNGVNIDYAPVAGVDDQVDINVNVSEKRLGFVNLYAGFSSTEKLMLGGSLSQNNIFGSGTDLSLKVDTSRAARAFSIVHLNPYFTPDGVEQLTSAYYDTQKPLVSAGAGAEDFTINRIGGRLRFGIPFSEVDKVYFGLGFEQNRFKAYEQAPKRYQEYIQEFGRVVNSAPLTIGWARDARDHPTVPSRGTLTRANFELGLPIASTKYYKIDLQQQYYYSFARGFVLGLNGELGYGRGLSGKPFPIFKNYYAGGIGSVRGYEPASLGPKDEDAQVAIGGAKSALVNAEISVPLPKTGFDRMLRVFAFVDAGNVWDEKQTPRLSDIRYSYGLGLTWISPIGPLKFSWGFPIVKKAGDAYRRFEFTIGTSF</sequence>
<feature type="domain" description="POTRA" evidence="10">
    <location>
        <begin position="272"/>
        <end position="350"/>
    </location>
</feature>
<feature type="domain" description="POTRA" evidence="10">
    <location>
        <begin position="181"/>
        <end position="269"/>
    </location>
</feature>
<dbReference type="GO" id="GO:0043165">
    <property type="term" value="P:Gram-negative-bacterium-type cell outer membrane assembly"/>
    <property type="evidence" value="ECO:0007669"/>
    <property type="project" value="UniProtKB-UniRule"/>
</dbReference>
<evidence type="ECO:0000259" key="10">
    <source>
        <dbReference type="PROSITE" id="PS51779"/>
    </source>
</evidence>
<keyword evidence="12" id="KW-1185">Reference proteome</keyword>
<organism evidence="11 12">
    <name type="scientific">Candidatus Glomeribacter gigasporarum BEG34</name>
    <dbReference type="NCBI Taxonomy" id="1070319"/>
    <lineage>
        <taxon>Bacteria</taxon>
        <taxon>Pseudomonadati</taxon>
        <taxon>Pseudomonadota</taxon>
        <taxon>Betaproteobacteria</taxon>
        <taxon>Burkholderiales</taxon>
        <taxon>Burkholderiaceae</taxon>
        <taxon>Candidatus Glomeribacter</taxon>
    </lineage>
</organism>
<dbReference type="PIRSF" id="PIRSF006076">
    <property type="entry name" value="OM_assembly_OMP85"/>
    <property type="match status" value="1"/>
</dbReference>
<dbReference type="eggNOG" id="COG4775">
    <property type="taxonomic scope" value="Bacteria"/>
</dbReference>
<dbReference type="Pfam" id="PF01103">
    <property type="entry name" value="Omp85"/>
    <property type="match status" value="1"/>
</dbReference>
<dbReference type="RefSeq" id="WP_006682730.1">
    <property type="nucleotide sequence ID" value="NZ_CAFB01000042.1"/>
</dbReference>
<evidence type="ECO:0000313" key="11">
    <source>
        <dbReference type="EMBL" id="CCD29546.1"/>
    </source>
</evidence>
<accession>G2J9U9</accession>
<proteinExistence type="inferred from homology"/>
<dbReference type="InterPro" id="IPR023707">
    <property type="entry name" value="OM_assembly_BamA"/>
</dbReference>
<evidence type="ECO:0000256" key="4">
    <source>
        <dbReference type="ARBA" id="ARBA00022729"/>
    </source>
</evidence>
<dbReference type="PANTHER" id="PTHR12815:SF23">
    <property type="entry name" value="OUTER MEMBRANE PROTEIN ASSEMBLY FACTOR BAMA"/>
    <property type="match status" value="1"/>
</dbReference>
<evidence type="ECO:0000313" key="12">
    <source>
        <dbReference type="Proteomes" id="UP000054051"/>
    </source>
</evidence>
<evidence type="ECO:0000256" key="3">
    <source>
        <dbReference type="ARBA" id="ARBA00022692"/>
    </source>
</evidence>
<reference evidence="11 12" key="1">
    <citation type="submission" date="2011-08" db="EMBL/GenBank/DDBJ databases">
        <title>The genome of the obligate endobacterium of an arbuscular mycorrhizal fungus reveals an interphylum network of nutritional interactions.</title>
        <authorList>
            <person name="Ghignone S."/>
            <person name="Salvioli A."/>
            <person name="Anca I."/>
            <person name="Lumini E."/>
            <person name="Ortu G."/>
            <person name="Petiti L."/>
            <person name="Cruveiller S."/>
            <person name="Bianciotto V."/>
            <person name="Piffanelli P."/>
            <person name="Lanfranco L."/>
            <person name="Bonfante P."/>
        </authorList>
    </citation>
    <scope>NUCLEOTIDE SEQUENCE [LARGE SCALE GENOMIC DNA]</scope>
    <source>
        <strain evidence="11 12">BEG34</strain>
    </source>
</reference>
<comment type="function">
    <text evidence="8">Part of the outer membrane protein assembly complex, which is involved in assembly and insertion of beta-barrel proteins into the outer membrane.</text>
</comment>
<dbReference type="GO" id="GO:0009279">
    <property type="term" value="C:cell outer membrane"/>
    <property type="evidence" value="ECO:0007669"/>
    <property type="project" value="UniProtKB-SubCell"/>
</dbReference>
<name>G2J9U9_9BURK</name>
<dbReference type="Gene3D" id="2.40.160.50">
    <property type="entry name" value="membrane protein fhac: a member of the omp85/tpsb transporter family"/>
    <property type="match status" value="1"/>
</dbReference>
<dbReference type="HAMAP" id="MF_01430">
    <property type="entry name" value="OM_assembly_BamA"/>
    <property type="match status" value="1"/>
</dbReference>
<keyword evidence="7 8" id="KW-0998">Cell outer membrane</keyword>
<feature type="domain" description="POTRA" evidence="10">
    <location>
        <begin position="98"/>
        <end position="178"/>
    </location>
</feature>
<dbReference type="InterPro" id="IPR000184">
    <property type="entry name" value="Bac_surfAg_D15"/>
</dbReference>
<feature type="domain" description="POTRA" evidence="10">
    <location>
        <begin position="353"/>
        <end position="427"/>
    </location>
</feature>
<dbReference type="OrthoDB" id="9803054at2"/>
<evidence type="ECO:0000256" key="8">
    <source>
        <dbReference type="HAMAP-Rule" id="MF_01430"/>
    </source>
</evidence>
<feature type="chain" id="PRO_5009012700" description="Outer membrane protein assembly factor BamA" evidence="8">
    <location>
        <begin position="27"/>
        <end position="768"/>
    </location>
</feature>
<dbReference type="PANTHER" id="PTHR12815">
    <property type="entry name" value="SORTING AND ASSEMBLY MACHINERY SAMM50 PROTEIN FAMILY MEMBER"/>
    <property type="match status" value="1"/>
</dbReference>
<evidence type="ECO:0000256" key="7">
    <source>
        <dbReference type="ARBA" id="ARBA00023237"/>
    </source>
</evidence>
<dbReference type="GO" id="GO:0051205">
    <property type="term" value="P:protein insertion into membrane"/>
    <property type="evidence" value="ECO:0007669"/>
    <property type="project" value="UniProtKB-UniRule"/>
</dbReference>
<dbReference type="STRING" id="1070319.CAGGBEG34_250048"/>
<keyword evidence="6 8" id="KW-0472">Membrane</keyword>
<evidence type="ECO:0000256" key="9">
    <source>
        <dbReference type="NCBIfam" id="TIGR03303"/>
    </source>
</evidence>
<comment type="subunit">
    <text evidence="8">Part of the Bam complex.</text>
</comment>
<comment type="similarity">
    <text evidence="8">Belongs to the BamA family.</text>
</comment>
<feature type="signal peptide" evidence="8">
    <location>
        <begin position="1"/>
        <end position="26"/>
    </location>
</feature>
<dbReference type="NCBIfam" id="TIGR03303">
    <property type="entry name" value="OM_YaeT"/>
    <property type="match status" value="1"/>
</dbReference>
<keyword evidence="5 8" id="KW-0677">Repeat</keyword>
<keyword evidence="3 8" id="KW-0812">Transmembrane</keyword>
<gene>
    <name evidence="8" type="primary">bamA</name>
    <name evidence="11" type="ORF">CAGGBEG34_250048</name>
</gene>